<evidence type="ECO:0000256" key="2">
    <source>
        <dbReference type="ARBA" id="ARBA00023008"/>
    </source>
</evidence>
<dbReference type="InterPro" id="IPR008972">
    <property type="entry name" value="Cupredoxin"/>
</dbReference>
<accession>A0A494XL98</accession>
<evidence type="ECO:0000313" key="6">
    <source>
        <dbReference type="Proteomes" id="UP000282076"/>
    </source>
</evidence>
<dbReference type="InterPro" id="IPR000923">
    <property type="entry name" value="BlueCu_1"/>
</dbReference>
<keyword evidence="1" id="KW-0479">Metal-binding</keyword>
<reference evidence="5 6" key="1">
    <citation type="submission" date="2018-10" db="EMBL/GenBank/DDBJ databases">
        <title>Cohnella sp. M2MS4P-1, whole genome shotgun sequence.</title>
        <authorList>
            <person name="Tuo L."/>
        </authorList>
    </citation>
    <scope>NUCLEOTIDE SEQUENCE [LARGE SCALE GENOMIC DNA]</scope>
    <source>
        <strain evidence="5 6">M2MS4P-1</strain>
    </source>
</reference>
<feature type="signal peptide" evidence="3">
    <location>
        <begin position="1"/>
        <end position="24"/>
    </location>
</feature>
<dbReference type="Proteomes" id="UP000282076">
    <property type="component" value="Unassembled WGS sequence"/>
</dbReference>
<proteinExistence type="predicted"/>
<feature type="domain" description="Blue (type 1) copper" evidence="4">
    <location>
        <begin position="51"/>
        <end position="145"/>
    </location>
</feature>
<dbReference type="GO" id="GO:0009055">
    <property type="term" value="F:electron transfer activity"/>
    <property type="evidence" value="ECO:0007669"/>
    <property type="project" value="InterPro"/>
</dbReference>
<protein>
    <recommendedName>
        <fullName evidence="4">Blue (type 1) copper domain-containing protein</fullName>
    </recommendedName>
</protein>
<dbReference type="Pfam" id="PF00127">
    <property type="entry name" value="Copper-bind"/>
    <property type="match status" value="2"/>
</dbReference>
<keyword evidence="2" id="KW-0186">Copper</keyword>
<feature type="chain" id="PRO_5019824582" description="Blue (type 1) copper domain-containing protein" evidence="3">
    <location>
        <begin position="25"/>
        <end position="427"/>
    </location>
</feature>
<dbReference type="PANTHER" id="PTHR36507">
    <property type="entry name" value="BLL1555 PROTEIN"/>
    <property type="match status" value="1"/>
</dbReference>
<dbReference type="InterPro" id="IPR052721">
    <property type="entry name" value="ET_Amicyanin"/>
</dbReference>
<evidence type="ECO:0000259" key="4">
    <source>
        <dbReference type="Pfam" id="PF00127"/>
    </source>
</evidence>
<comment type="caution">
    <text evidence="5">The sequence shown here is derived from an EMBL/GenBank/DDBJ whole genome shotgun (WGS) entry which is preliminary data.</text>
</comment>
<dbReference type="RefSeq" id="WP_120978169.1">
    <property type="nucleotide sequence ID" value="NZ_RBZM01000007.1"/>
</dbReference>
<sequence length="427" mass="45267">MKKTALALILTFTAAWLLISSVFAADATTPETWQVSVGKETAATSLDSMFPKVVFVHEGDKVVFTNGATATPHTVTFLAGQPPLTPQDPTHAIPSAPSGGSWDGKSLLNSGILFPKQSYEVTFTSSGAYSYYCVLHPMMTGTVVVLPKGQPIPSKVEQAAAAKAQENDLLVQESMLQGPHAAQYATNKDGSLSYKVDLGSQNSTFSHNRMSPETVIVSEGDSISWTNLSPYEPHWVTFNKPADLNMLTEKGEFNPKLMPPAGGKEFDGTAFTNSGILMNAQSYNLKFTKAGTYTYECYLHSGSMMRATVIVVPKGAIKLVVNGKAVANSAGAQLKDGDLKVGVASFAKALGGKFVFDKKSKLYTITVNGKSFKTAGYTLKGTAYVSAEDTVRGLGGTYTWNGATQSLTVTVGAPATAPAAASMDHMH</sequence>
<dbReference type="GO" id="GO:0005507">
    <property type="term" value="F:copper ion binding"/>
    <property type="evidence" value="ECO:0007669"/>
    <property type="project" value="InterPro"/>
</dbReference>
<dbReference type="SUPFAM" id="SSF49503">
    <property type="entry name" value="Cupredoxins"/>
    <property type="match status" value="2"/>
</dbReference>
<dbReference type="AlphaFoldDB" id="A0A494XL98"/>
<feature type="domain" description="Blue (type 1) copper" evidence="4">
    <location>
        <begin position="211"/>
        <end position="311"/>
    </location>
</feature>
<dbReference type="Gene3D" id="2.60.40.420">
    <property type="entry name" value="Cupredoxins - blue copper proteins"/>
    <property type="match status" value="2"/>
</dbReference>
<keyword evidence="6" id="KW-1185">Reference proteome</keyword>
<organism evidence="5 6">
    <name type="scientific">Cohnella endophytica</name>
    <dbReference type="NCBI Taxonomy" id="2419778"/>
    <lineage>
        <taxon>Bacteria</taxon>
        <taxon>Bacillati</taxon>
        <taxon>Bacillota</taxon>
        <taxon>Bacilli</taxon>
        <taxon>Bacillales</taxon>
        <taxon>Paenibacillaceae</taxon>
        <taxon>Cohnella</taxon>
    </lineage>
</organism>
<evidence type="ECO:0000256" key="3">
    <source>
        <dbReference type="SAM" id="SignalP"/>
    </source>
</evidence>
<evidence type="ECO:0000256" key="1">
    <source>
        <dbReference type="ARBA" id="ARBA00022723"/>
    </source>
</evidence>
<evidence type="ECO:0000313" key="5">
    <source>
        <dbReference type="EMBL" id="RKP51470.1"/>
    </source>
</evidence>
<dbReference type="PANTHER" id="PTHR36507:SF1">
    <property type="entry name" value="BLL1555 PROTEIN"/>
    <property type="match status" value="1"/>
</dbReference>
<gene>
    <name evidence="5" type="ORF">D7Z26_16910</name>
</gene>
<dbReference type="OrthoDB" id="574459at2"/>
<name>A0A494XL98_9BACL</name>
<keyword evidence="3" id="KW-0732">Signal</keyword>
<dbReference type="EMBL" id="RBZM01000007">
    <property type="protein sequence ID" value="RKP51470.1"/>
    <property type="molecule type" value="Genomic_DNA"/>
</dbReference>